<keyword evidence="1" id="KW-0175">Coiled coil</keyword>
<feature type="coiled-coil region" evidence="1">
    <location>
        <begin position="50"/>
        <end position="110"/>
    </location>
</feature>
<evidence type="ECO:0000256" key="1">
    <source>
        <dbReference type="SAM" id="Coils"/>
    </source>
</evidence>
<proteinExistence type="predicted"/>
<keyword evidence="4" id="KW-1185">Reference proteome</keyword>
<dbReference type="EMBL" id="CP000875">
    <property type="protein sequence ID" value="ABX05953.1"/>
    <property type="molecule type" value="Genomic_DNA"/>
</dbReference>
<dbReference type="Proteomes" id="UP000000787">
    <property type="component" value="Chromosome"/>
</dbReference>
<dbReference type="STRING" id="316274.Haur_3317"/>
<dbReference type="BioCyc" id="HAUR316274:GHYA-3354-MONOMER"/>
<evidence type="ECO:0000256" key="2">
    <source>
        <dbReference type="SAM" id="Phobius"/>
    </source>
</evidence>
<accession>A9B820</accession>
<dbReference type="InParanoid" id="A9B820"/>
<dbReference type="HOGENOM" id="CLU_1553168_0_0_0"/>
<keyword evidence="2" id="KW-0472">Membrane</keyword>
<organism evidence="3 4">
    <name type="scientific">Herpetosiphon aurantiacus (strain ATCC 23779 / DSM 785 / 114-95)</name>
    <dbReference type="NCBI Taxonomy" id="316274"/>
    <lineage>
        <taxon>Bacteria</taxon>
        <taxon>Bacillati</taxon>
        <taxon>Chloroflexota</taxon>
        <taxon>Chloroflexia</taxon>
        <taxon>Herpetosiphonales</taxon>
        <taxon>Herpetosiphonaceae</taxon>
        <taxon>Herpetosiphon</taxon>
    </lineage>
</organism>
<dbReference type="KEGG" id="hau:Haur_3317"/>
<evidence type="ECO:0000313" key="3">
    <source>
        <dbReference type="EMBL" id="ABX05953.1"/>
    </source>
</evidence>
<reference evidence="3 4" key="1">
    <citation type="journal article" date="2011" name="Stand. Genomic Sci.">
        <title>Complete genome sequence of the filamentous gliding predatory bacterium Herpetosiphon aurantiacus type strain (114-95(T)).</title>
        <authorList>
            <person name="Kiss H."/>
            <person name="Nett M."/>
            <person name="Domin N."/>
            <person name="Martin K."/>
            <person name="Maresca J.A."/>
            <person name="Copeland A."/>
            <person name="Lapidus A."/>
            <person name="Lucas S."/>
            <person name="Berry K.W."/>
            <person name="Glavina Del Rio T."/>
            <person name="Dalin E."/>
            <person name="Tice H."/>
            <person name="Pitluck S."/>
            <person name="Richardson P."/>
            <person name="Bruce D."/>
            <person name="Goodwin L."/>
            <person name="Han C."/>
            <person name="Detter J.C."/>
            <person name="Schmutz J."/>
            <person name="Brettin T."/>
            <person name="Land M."/>
            <person name="Hauser L."/>
            <person name="Kyrpides N.C."/>
            <person name="Ivanova N."/>
            <person name="Goker M."/>
            <person name="Woyke T."/>
            <person name="Klenk H.P."/>
            <person name="Bryant D.A."/>
        </authorList>
    </citation>
    <scope>NUCLEOTIDE SEQUENCE [LARGE SCALE GENOMIC DNA]</scope>
    <source>
        <strain evidence="4">ATCC 23779 / DSM 785 / 114-95</strain>
    </source>
</reference>
<dbReference type="AlphaFoldDB" id="A9B820"/>
<protein>
    <submittedName>
        <fullName evidence="3">Uncharacterized protein</fullName>
    </submittedName>
</protein>
<keyword evidence="2" id="KW-0812">Transmembrane</keyword>
<feature type="transmembrane region" description="Helical" evidence="2">
    <location>
        <begin position="139"/>
        <end position="156"/>
    </location>
</feature>
<sequence length="172" mass="19938">MTKRTLGLLLIGAGIIALFSNIGNGLFGRDRYEYDREWNSEVAYAVSQGGEDFHENMADFEAEMSDLQAEMRDVQSEINETVGSNLRDSGAEFREEMANLREEMRDVQTEMRDAMPAAPWTEPQPHFQYEYHHRDGSPFGFLLFPLLLGGGIFLLVRRRRMVVRRHQEIHHF</sequence>
<name>A9B820_HERA2</name>
<evidence type="ECO:0000313" key="4">
    <source>
        <dbReference type="Proteomes" id="UP000000787"/>
    </source>
</evidence>
<keyword evidence="2" id="KW-1133">Transmembrane helix</keyword>
<gene>
    <name evidence="3" type="ordered locus">Haur_3317</name>
</gene>